<accession>A0A4W3J433</accession>
<dbReference type="GO" id="GO:0005634">
    <property type="term" value="C:nucleus"/>
    <property type="evidence" value="ECO:0007669"/>
    <property type="project" value="UniProtKB-SubCell"/>
</dbReference>
<evidence type="ECO:0000256" key="1">
    <source>
        <dbReference type="ARBA" id="ARBA00004123"/>
    </source>
</evidence>
<keyword evidence="9" id="KW-0175">Coiled coil</keyword>
<evidence type="ECO:0000313" key="13">
    <source>
        <dbReference type="Proteomes" id="UP000314986"/>
    </source>
</evidence>
<dbReference type="InterPro" id="IPR031106">
    <property type="entry name" value="C/EBP"/>
</dbReference>
<reference evidence="13" key="3">
    <citation type="journal article" date="2014" name="Nature">
        <title>Elephant shark genome provides unique insights into gnathostome evolution.</title>
        <authorList>
            <consortium name="International Elephant Shark Genome Sequencing Consortium"/>
            <person name="Venkatesh B."/>
            <person name="Lee A.P."/>
            <person name="Ravi V."/>
            <person name="Maurya A.K."/>
            <person name="Lian M.M."/>
            <person name="Swann J.B."/>
            <person name="Ohta Y."/>
            <person name="Flajnik M.F."/>
            <person name="Sutoh Y."/>
            <person name="Kasahara M."/>
            <person name="Hoon S."/>
            <person name="Gangu V."/>
            <person name="Roy S.W."/>
            <person name="Irimia M."/>
            <person name="Korzh V."/>
            <person name="Kondrychyn I."/>
            <person name="Lim Z.W."/>
            <person name="Tay B.H."/>
            <person name="Tohari S."/>
            <person name="Kong K.W."/>
            <person name="Ho S."/>
            <person name="Lorente-Galdos B."/>
            <person name="Quilez J."/>
            <person name="Marques-Bonet T."/>
            <person name="Raney B.J."/>
            <person name="Ingham P.W."/>
            <person name="Tay A."/>
            <person name="Hillier L.W."/>
            <person name="Minx P."/>
            <person name="Boehm T."/>
            <person name="Wilson R.K."/>
            <person name="Brenner S."/>
            <person name="Warren W.C."/>
        </authorList>
    </citation>
    <scope>NUCLEOTIDE SEQUENCE [LARGE SCALE GENOMIC DNA]</scope>
</reference>
<feature type="compositionally biased region" description="Low complexity" evidence="10">
    <location>
        <begin position="47"/>
        <end position="57"/>
    </location>
</feature>
<dbReference type="Pfam" id="PF07716">
    <property type="entry name" value="bZIP_2"/>
    <property type="match status" value="1"/>
</dbReference>
<dbReference type="GO" id="GO:0000981">
    <property type="term" value="F:DNA-binding transcription factor activity, RNA polymerase II-specific"/>
    <property type="evidence" value="ECO:0007669"/>
    <property type="project" value="TreeGrafter"/>
</dbReference>
<organism evidence="12 13">
    <name type="scientific">Callorhinchus milii</name>
    <name type="common">Ghost shark</name>
    <dbReference type="NCBI Taxonomy" id="7868"/>
    <lineage>
        <taxon>Eukaryota</taxon>
        <taxon>Metazoa</taxon>
        <taxon>Chordata</taxon>
        <taxon>Craniata</taxon>
        <taxon>Vertebrata</taxon>
        <taxon>Chondrichthyes</taxon>
        <taxon>Holocephali</taxon>
        <taxon>Chimaeriformes</taxon>
        <taxon>Callorhinchidae</taxon>
        <taxon>Callorhinchus</taxon>
    </lineage>
</organism>
<dbReference type="FunFam" id="1.20.5.170:FF:000028">
    <property type="entry name" value="CCAAT/enhancer-binding protein beta"/>
    <property type="match status" value="1"/>
</dbReference>
<feature type="compositionally biased region" description="Pro residues" evidence="10">
    <location>
        <begin position="170"/>
        <end position="182"/>
    </location>
</feature>
<dbReference type="SMART" id="SM00338">
    <property type="entry name" value="BRLZ"/>
    <property type="match status" value="1"/>
</dbReference>
<dbReference type="InParanoid" id="A0A4W3J433"/>
<feature type="coiled-coil region" evidence="9">
    <location>
        <begin position="226"/>
        <end position="267"/>
    </location>
</feature>
<proteinExistence type="inferred from homology"/>
<feature type="domain" description="BZIP" evidence="11">
    <location>
        <begin position="208"/>
        <end position="271"/>
    </location>
</feature>
<evidence type="ECO:0000256" key="5">
    <source>
        <dbReference type="ARBA" id="ARBA00023159"/>
    </source>
</evidence>
<evidence type="ECO:0000256" key="6">
    <source>
        <dbReference type="ARBA" id="ARBA00023163"/>
    </source>
</evidence>
<comment type="subcellular location">
    <subcellularLocation>
        <location evidence="1 8">Nucleus</location>
    </subcellularLocation>
</comment>
<evidence type="ECO:0000256" key="2">
    <source>
        <dbReference type="ARBA" id="ARBA00006951"/>
    </source>
</evidence>
<feature type="region of interest" description="Disordered" evidence="10">
    <location>
        <begin position="34"/>
        <end position="58"/>
    </location>
</feature>
<dbReference type="PANTHER" id="PTHR23334:SF5">
    <property type="entry name" value="CCAAT_ENHANCER-BINDING PROTEIN ALPHA"/>
    <property type="match status" value="1"/>
</dbReference>
<dbReference type="Gene3D" id="1.20.5.170">
    <property type="match status" value="1"/>
</dbReference>
<keyword evidence="5 8" id="KW-0010">Activator</keyword>
<feature type="compositionally biased region" description="Basic and acidic residues" evidence="10">
    <location>
        <begin position="192"/>
        <end position="208"/>
    </location>
</feature>
<evidence type="ECO:0000256" key="8">
    <source>
        <dbReference type="PIRNR" id="PIRNR005879"/>
    </source>
</evidence>
<reference evidence="13" key="2">
    <citation type="journal article" date="2007" name="PLoS Biol.">
        <title>Survey sequencing and comparative analysis of the elephant shark (Callorhinchus milii) genome.</title>
        <authorList>
            <person name="Venkatesh B."/>
            <person name="Kirkness E.F."/>
            <person name="Loh Y.H."/>
            <person name="Halpern A.L."/>
            <person name="Lee A.P."/>
            <person name="Johnson J."/>
            <person name="Dandona N."/>
            <person name="Viswanathan L.D."/>
            <person name="Tay A."/>
            <person name="Venter J.C."/>
            <person name="Strausberg R.L."/>
            <person name="Brenner S."/>
        </authorList>
    </citation>
    <scope>NUCLEOTIDE SEQUENCE [LARGE SCALE GENOMIC DNA]</scope>
</reference>
<feature type="region of interest" description="Disordered" evidence="10">
    <location>
        <begin position="165"/>
        <end position="208"/>
    </location>
</feature>
<dbReference type="GeneTree" id="ENSGT00940000162646"/>
<dbReference type="STRING" id="7868.ENSCMIP00000036812"/>
<evidence type="ECO:0000256" key="10">
    <source>
        <dbReference type="SAM" id="MobiDB-lite"/>
    </source>
</evidence>
<dbReference type="CDD" id="cd14712">
    <property type="entry name" value="bZIP_CEBPB"/>
    <property type="match status" value="1"/>
</dbReference>
<keyword evidence="13" id="KW-1185">Reference proteome</keyword>
<dbReference type="FunCoup" id="A0A4W3J433">
    <property type="interactions" value="3"/>
</dbReference>
<dbReference type="GO" id="GO:0000978">
    <property type="term" value="F:RNA polymerase II cis-regulatory region sequence-specific DNA binding"/>
    <property type="evidence" value="ECO:0007669"/>
    <property type="project" value="TreeGrafter"/>
</dbReference>
<evidence type="ECO:0000256" key="3">
    <source>
        <dbReference type="ARBA" id="ARBA00023015"/>
    </source>
</evidence>
<evidence type="ECO:0000256" key="4">
    <source>
        <dbReference type="ARBA" id="ARBA00023125"/>
    </source>
</evidence>
<dbReference type="PROSITE" id="PS50217">
    <property type="entry name" value="BZIP"/>
    <property type="match status" value="1"/>
</dbReference>
<reference evidence="12" key="4">
    <citation type="submission" date="2025-08" db="UniProtKB">
        <authorList>
            <consortium name="Ensembl"/>
        </authorList>
    </citation>
    <scope>IDENTIFICATION</scope>
</reference>
<keyword evidence="4 8" id="KW-0238">DNA-binding</keyword>
<keyword evidence="6 8" id="KW-0804">Transcription</keyword>
<reference evidence="12" key="5">
    <citation type="submission" date="2025-09" db="UniProtKB">
        <authorList>
            <consortium name="Ensembl"/>
        </authorList>
    </citation>
    <scope>IDENTIFICATION</scope>
</reference>
<evidence type="ECO:0000259" key="11">
    <source>
        <dbReference type="PROSITE" id="PS50217"/>
    </source>
</evidence>
<dbReference type="PIRSF" id="PIRSF005879">
    <property type="entry name" value="CCAAT/enhancer-binding"/>
    <property type="match status" value="1"/>
</dbReference>
<name>A0A4W3J433_CALMI</name>
<dbReference type="AlphaFoldDB" id="A0A4W3J433"/>
<protein>
    <recommendedName>
        <fullName evidence="8">CCAAT/enhancer-binding protein</fullName>
    </recommendedName>
</protein>
<dbReference type="SUPFAM" id="SSF57959">
    <property type="entry name" value="Leucine zipper domain"/>
    <property type="match status" value="1"/>
</dbReference>
<dbReference type="Proteomes" id="UP000314986">
    <property type="component" value="Unassembled WGS sequence"/>
</dbReference>
<reference evidence="13" key="1">
    <citation type="journal article" date="2006" name="Science">
        <title>Ancient noncoding elements conserved in the human genome.</title>
        <authorList>
            <person name="Venkatesh B."/>
            <person name="Kirkness E.F."/>
            <person name="Loh Y.H."/>
            <person name="Halpern A.L."/>
            <person name="Lee A.P."/>
            <person name="Johnson J."/>
            <person name="Dandona N."/>
            <person name="Viswanathan L.D."/>
            <person name="Tay A."/>
            <person name="Venter J.C."/>
            <person name="Strausberg R.L."/>
            <person name="Brenner S."/>
        </authorList>
    </citation>
    <scope>NUCLEOTIDE SEQUENCE [LARGE SCALE GENOMIC DNA]</scope>
</reference>
<dbReference type="GO" id="GO:0030099">
    <property type="term" value="P:myeloid cell differentiation"/>
    <property type="evidence" value="ECO:0007669"/>
    <property type="project" value="TreeGrafter"/>
</dbReference>
<keyword evidence="7 8" id="KW-0539">Nucleus</keyword>
<evidence type="ECO:0000256" key="7">
    <source>
        <dbReference type="ARBA" id="ARBA00023242"/>
    </source>
</evidence>
<dbReference type="PANTHER" id="PTHR23334">
    <property type="entry name" value="CCAAT/ENHANCER BINDING PROTEIN"/>
    <property type="match status" value="1"/>
</dbReference>
<comment type="similarity">
    <text evidence="2 8">Belongs to the bZIP family. C/EBP subfamily.</text>
</comment>
<dbReference type="OMA" id="QMPHLQY"/>
<evidence type="ECO:0000256" key="9">
    <source>
        <dbReference type="SAM" id="Coils"/>
    </source>
</evidence>
<dbReference type="InterPro" id="IPR004827">
    <property type="entry name" value="bZIP"/>
</dbReference>
<dbReference type="InterPro" id="IPR046347">
    <property type="entry name" value="bZIP_sf"/>
</dbReference>
<sequence length="284" mass="31472">RALSPLAASAPRTLDSRSCSPCFAAFRYPPMEQGTFYEAEPRPPAPSQHQQQEQQQPVYGYREPSAALGDICDNENSIDISAYIDPSAFNDEFLADLFHSSHKAQPDKVKRGADCQLAGGPGPQGHHQAYSCMSGYMEAKLEPMFERNSGLRSVVVAHCAQTAVHLQPGHPTPPPTPVPSPHLPASALRLPPGDRDRGKGKKSVDKSSMEYRLRRERNNIAVRKSRDKAKQRNMETQHKVMELANDNDRLRKKVEHLSRELDTLRGLFRQLPDGSLVKAMGACA</sequence>
<evidence type="ECO:0000313" key="12">
    <source>
        <dbReference type="Ensembl" id="ENSCMIP00000036812.1"/>
    </source>
</evidence>
<dbReference type="GO" id="GO:0006351">
    <property type="term" value="P:DNA-templated transcription"/>
    <property type="evidence" value="ECO:0007669"/>
    <property type="project" value="InterPro"/>
</dbReference>
<dbReference type="InterPro" id="IPR016468">
    <property type="entry name" value="C/EBP_chordates"/>
</dbReference>
<keyword evidence="3 8" id="KW-0805">Transcription regulation</keyword>
<dbReference type="Ensembl" id="ENSCMIT00000037353.1">
    <property type="protein sequence ID" value="ENSCMIP00000036812.1"/>
    <property type="gene ID" value="ENSCMIG00000015540.1"/>
</dbReference>